<dbReference type="SUPFAM" id="SSF46689">
    <property type="entry name" value="Homeodomain-like"/>
    <property type="match status" value="1"/>
</dbReference>
<keyword evidence="6" id="KW-0804">Transcription</keyword>
<sequence length="1407" mass="158348">MKRLLLHIVCLVALCLVATTGLAQPESGRFRFEHITVNEGLAHSDGMCIEQDKSGFIWMGTNDGINRYDGYELKKYLLPINNRNGLFSNRIQDMYCDAKDRLWVGTESAGLSLFDADHDRFVNISQRVRPSANKALVERLQMIDVLSITSDKLGRIWVGSSRHGVFVLTLDSDNQLTHIEQLVLAGHAGPDYYISDVVVDRGGTVWIGTYGVGLWFVSPANLAAQPLVAQPAPLADRVVSALHLDRRNDLWIGTDNQIFWVSQQHRRTRQPFNTYSLGYSIQGLECIHLDSYGRLWVGTNYGLHLWEPQRATSPVSPMPVLTGKPTTYLPLDDDPFSINSGRIHQLFEDKNQILWLAVSAGGINKVNLRYKPFANLQRQYAQHPTLTNNFANAIYKDEARNWLWIGTRNGFSRYDLTTKTYRNYENRQLPGDATGIDISAFCRASDGTLWVGTRYHGLIRLREDKLVTTTQLSPQLRLSSTMLESIVEDRFGTIWVTSLDLGLLRFDKDGKLLQRFHTGNSPVPTNQFSFLCLDTDKDLLWASTRNAGVLKFRVTATSLSLLKQFSYNAGDTTSLSNNYAWPLLKDRRGTLWIGTIGGGLNQVTTDAQGKEVIRRFDKKLPVTNVETILEDDQGHLWIGGAGLTRFNPATGQSVQYLVADGLQSNSFKVGSAYKSTDGTLYFGGIKGVTYFQPRDIQPNPYAPLVRLTGLRIFNKPVLADEPVNGNVLLTKRIDKTTDLLLSASENDFSIDFVGLNYANPQKHKYAYRLIGYNNSWIMPAPGQRTASFANLPAGDYTFVVKADNGEGKWSLQPATLHITVLPPWYRSWWAYLLYVSLGAGGLFVYRRIELAQQKLKNTLALEKFQAEKEKEVTDLKLRFFTNVSHELRTPLTLILGPMEELASAKNTFHGVKDKIMLMHQQTRKLLDLVNQLMEFRKVESGHVMLRASRGNVINFITEIFLIFRLKADELQMDYALDAPETTIMMYFDRSKLEIILTNLLSNALKYTPGKGKIRLMVSIVGSPDEPAVFHGNTLHDNYLQVTVRDWGIGMNADELDQIFNPYFQASHTETLRIMGTGIGLSLVKQFAEAHAGEITVQSTPGAGTTFMLRLPFGQGHLATTDILDDVPAPERLPQAMPETVGAEAGTLLPISGSTRILVVEDNDELRQYLQQLFEPAFEVFVATDGIDGWEKSLSLMPNLVVSDVMMPRSDGLELCRKIKQHPKTMHIPVVLLTARVAVVHELEGLETGADEYLAKPFNPRILYAKIAMMLQSRHQLKEYYQRQILLEPTDVVIPDQEKQLLERAMAIVEANLSDPEFNVPTLVREMGMSQSSFYRQVKAITGQTVVEFIRDIRMKRAAQLLTSGTLRVSEVATLVGMEDVKHFRKTFQNVYSLSPSDYTKQQQELSV</sequence>
<dbReference type="PROSITE" id="PS01124">
    <property type="entry name" value="HTH_ARAC_FAMILY_2"/>
    <property type="match status" value="1"/>
</dbReference>
<dbReference type="Pfam" id="PF07495">
    <property type="entry name" value="Y_Y_Y"/>
    <property type="match status" value="1"/>
</dbReference>
<evidence type="ECO:0000259" key="11">
    <source>
        <dbReference type="PROSITE" id="PS50110"/>
    </source>
</evidence>
<dbReference type="InterPro" id="IPR015943">
    <property type="entry name" value="WD40/YVTN_repeat-like_dom_sf"/>
</dbReference>
<dbReference type="InterPro" id="IPR011006">
    <property type="entry name" value="CheY-like_superfamily"/>
</dbReference>
<dbReference type="SUPFAM" id="SSF55874">
    <property type="entry name" value="ATPase domain of HSP90 chaperone/DNA topoisomerase II/histidine kinase"/>
    <property type="match status" value="1"/>
</dbReference>
<organism evidence="12 13">
    <name type="scientific">Fibrella forsythiae</name>
    <dbReference type="NCBI Taxonomy" id="2817061"/>
    <lineage>
        <taxon>Bacteria</taxon>
        <taxon>Pseudomonadati</taxon>
        <taxon>Bacteroidota</taxon>
        <taxon>Cytophagia</taxon>
        <taxon>Cytophagales</taxon>
        <taxon>Spirosomataceae</taxon>
        <taxon>Fibrella</taxon>
    </lineage>
</organism>
<dbReference type="InterPro" id="IPR018060">
    <property type="entry name" value="HTH_AraC"/>
</dbReference>
<evidence type="ECO:0000256" key="4">
    <source>
        <dbReference type="ARBA" id="ARBA00023015"/>
    </source>
</evidence>
<dbReference type="Pfam" id="PF00072">
    <property type="entry name" value="Response_reg"/>
    <property type="match status" value="1"/>
</dbReference>
<dbReference type="InterPro" id="IPR005467">
    <property type="entry name" value="His_kinase_dom"/>
</dbReference>
<dbReference type="Gene3D" id="1.10.287.130">
    <property type="match status" value="1"/>
</dbReference>
<dbReference type="SMART" id="SM00448">
    <property type="entry name" value="REC"/>
    <property type="match status" value="1"/>
</dbReference>
<dbReference type="Gene3D" id="2.60.40.10">
    <property type="entry name" value="Immunoglobulins"/>
    <property type="match status" value="1"/>
</dbReference>
<dbReference type="SMART" id="SM00388">
    <property type="entry name" value="HisKA"/>
    <property type="match status" value="1"/>
</dbReference>
<dbReference type="EMBL" id="JAFMYW010000010">
    <property type="protein sequence ID" value="MBO0952163.1"/>
    <property type="molecule type" value="Genomic_DNA"/>
</dbReference>
<evidence type="ECO:0000313" key="13">
    <source>
        <dbReference type="Proteomes" id="UP000664628"/>
    </source>
</evidence>
<dbReference type="InterPro" id="IPR018062">
    <property type="entry name" value="HTH_AraC-typ_CS"/>
</dbReference>
<keyword evidence="8" id="KW-0732">Signal</keyword>
<dbReference type="PRINTS" id="PR00344">
    <property type="entry name" value="BCTRLSENSOR"/>
</dbReference>
<evidence type="ECO:0000259" key="9">
    <source>
        <dbReference type="PROSITE" id="PS01124"/>
    </source>
</evidence>
<dbReference type="RefSeq" id="WP_207332116.1">
    <property type="nucleotide sequence ID" value="NZ_JAFMYW010000010.1"/>
</dbReference>
<comment type="catalytic activity">
    <reaction evidence="1">
        <text>ATP + protein L-histidine = ADP + protein N-phospho-L-histidine.</text>
        <dbReference type="EC" id="2.7.13.3"/>
    </reaction>
</comment>
<dbReference type="InterPro" id="IPR001789">
    <property type="entry name" value="Sig_transdc_resp-reg_receiver"/>
</dbReference>
<evidence type="ECO:0000256" key="6">
    <source>
        <dbReference type="ARBA" id="ARBA00023163"/>
    </source>
</evidence>
<evidence type="ECO:0000256" key="7">
    <source>
        <dbReference type="PROSITE-ProRule" id="PRU00169"/>
    </source>
</evidence>
<gene>
    <name evidence="12" type="ORF">J2I46_26515</name>
</gene>
<dbReference type="PROSITE" id="PS50110">
    <property type="entry name" value="RESPONSE_REGULATORY"/>
    <property type="match status" value="1"/>
</dbReference>
<feature type="domain" description="Histidine kinase" evidence="10">
    <location>
        <begin position="882"/>
        <end position="1114"/>
    </location>
</feature>
<dbReference type="Gene3D" id="3.40.50.2300">
    <property type="match status" value="1"/>
</dbReference>
<feature type="domain" description="HTH araC/xylS-type" evidence="9">
    <location>
        <begin position="1302"/>
        <end position="1401"/>
    </location>
</feature>
<feature type="domain" description="Response regulatory" evidence="11">
    <location>
        <begin position="1155"/>
        <end position="1270"/>
    </location>
</feature>
<dbReference type="Gene3D" id="1.10.10.60">
    <property type="entry name" value="Homeodomain-like"/>
    <property type="match status" value="1"/>
</dbReference>
<reference evidence="12 13" key="1">
    <citation type="submission" date="2021-03" db="EMBL/GenBank/DDBJ databases">
        <title>Fibrella sp. HMF5405 genome sequencing and assembly.</title>
        <authorList>
            <person name="Kang H."/>
            <person name="Kim H."/>
            <person name="Bae S."/>
            <person name="Joh K."/>
        </authorList>
    </citation>
    <scope>NUCLEOTIDE SEQUENCE [LARGE SCALE GENOMIC DNA]</scope>
    <source>
        <strain evidence="12 13">HMF5405</strain>
    </source>
</reference>
<dbReference type="InterPro" id="IPR003661">
    <property type="entry name" value="HisK_dim/P_dom"/>
</dbReference>
<dbReference type="InterPro" id="IPR013783">
    <property type="entry name" value="Ig-like_fold"/>
</dbReference>
<dbReference type="EC" id="2.7.13.3" evidence="2"/>
<evidence type="ECO:0000256" key="1">
    <source>
        <dbReference type="ARBA" id="ARBA00000085"/>
    </source>
</evidence>
<dbReference type="PROSITE" id="PS00041">
    <property type="entry name" value="HTH_ARAC_FAMILY_1"/>
    <property type="match status" value="1"/>
</dbReference>
<dbReference type="InterPro" id="IPR003594">
    <property type="entry name" value="HATPase_dom"/>
</dbReference>
<keyword evidence="3 7" id="KW-0597">Phosphoprotein</keyword>
<evidence type="ECO:0000256" key="8">
    <source>
        <dbReference type="SAM" id="SignalP"/>
    </source>
</evidence>
<dbReference type="InterPro" id="IPR011110">
    <property type="entry name" value="Reg_prop"/>
</dbReference>
<dbReference type="Pfam" id="PF12833">
    <property type="entry name" value="HTH_18"/>
    <property type="match status" value="1"/>
</dbReference>
<proteinExistence type="predicted"/>
<dbReference type="SUPFAM" id="SSF63829">
    <property type="entry name" value="Calcium-dependent phosphotriesterase"/>
    <property type="match status" value="3"/>
</dbReference>
<protein>
    <recommendedName>
        <fullName evidence="2">histidine kinase</fullName>
        <ecNumber evidence="2">2.7.13.3</ecNumber>
    </recommendedName>
</protein>
<evidence type="ECO:0000256" key="5">
    <source>
        <dbReference type="ARBA" id="ARBA00023125"/>
    </source>
</evidence>
<keyword evidence="4" id="KW-0805">Transcription regulation</keyword>
<comment type="caution">
    <text evidence="12">The sequence shown here is derived from an EMBL/GenBank/DDBJ whole genome shotgun (WGS) entry which is preliminary data.</text>
</comment>
<dbReference type="Pfam" id="PF02518">
    <property type="entry name" value="HATPase_c"/>
    <property type="match status" value="1"/>
</dbReference>
<dbReference type="Pfam" id="PF07494">
    <property type="entry name" value="Reg_prop"/>
    <property type="match status" value="3"/>
</dbReference>
<dbReference type="InterPro" id="IPR011123">
    <property type="entry name" value="Y_Y_Y"/>
</dbReference>
<evidence type="ECO:0000256" key="3">
    <source>
        <dbReference type="ARBA" id="ARBA00022553"/>
    </source>
</evidence>
<accession>A0ABS3JQ81</accession>
<name>A0ABS3JQ81_9BACT</name>
<dbReference type="InterPro" id="IPR036890">
    <property type="entry name" value="HATPase_C_sf"/>
</dbReference>
<dbReference type="SUPFAM" id="SSF47384">
    <property type="entry name" value="Homodimeric domain of signal transducing histidine kinase"/>
    <property type="match status" value="1"/>
</dbReference>
<dbReference type="CDD" id="cd00082">
    <property type="entry name" value="HisKA"/>
    <property type="match status" value="1"/>
</dbReference>
<dbReference type="Pfam" id="PF00512">
    <property type="entry name" value="HisKA"/>
    <property type="match status" value="1"/>
</dbReference>
<feature type="modified residue" description="4-aspartylphosphate" evidence="7">
    <location>
        <position position="1203"/>
    </location>
</feature>
<dbReference type="Proteomes" id="UP000664628">
    <property type="component" value="Unassembled WGS sequence"/>
</dbReference>
<dbReference type="PANTHER" id="PTHR43547:SF2">
    <property type="entry name" value="HYBRID SIGNAL TRANSDUCTION HISTIDINE KINASE C"/>
    <property type="match status" value="1"/>
</dbReference>
<dbReference type="Gene3D" id="3.30.565.10">
    <property type="entry name" value="Histidine kinase-like ATPase, C-terminal domain"/>
    <property type="match status" value="1"/>
</dbReference>
<evidence type="ECO:0000313" key="12">
    <source>
        <dbReference type="EMBL" id="MBO0952163.1"/>
    </source>
</evidence>
<dbReference type="Gene3D" id="2.130.10.10">
    <property type="entry name" value="YVTN repeat-like/Quinoprotein amine dehydrogenase"/>
    <property type="match status" value="3"/>
</dbReference>
<dbReference type="InterPro" id="IPR036097">
    <property type="entry name" value="HisK_dim/P_sf"/>
</dbReference>
<dbReference type="PROSITE" id="PS50109">
    <property type="entry name" value="HIS_KIN"/>
    <property type="match status" value="1"/>
</dbReference>
<dbReference type="PANTHER" id="PTHR43547">
    <property type="entry name" value="TWO-COMPONENT HISTIDINE KINASE"/>
    <property type="match status" value="1"/>
</dbReference>
<dbReference type="SUPFAM" id="SSF52172">
    <property type="entry name" value="CheY-like"/>
    <property type="match status" value="1"/>
</dbReference>
<dbReference type="SMART" id="SM00342">
    <property type="entry name" value="HTH_ARAC"/>
    <property type="match status" value="1"/>
</dbReference>
<dbReference type="InterPro" id="IPR004358">
    <property type="entry name" value="Sig_transdc_His_kin-like_C"/>
</dbReference>
<keyword evidence="13" id="KW-1185">Reference proteome</keyword>
<feature type="chain" id="PRO_5047408011" description="histidine kinase" evidence="8">
    <location>
        <begin position="24"/>
        <end position="1407"/>
    </location>
</feature>
<dbReference type="CDD" id="cd17574">
    <property type="entry name" value="REC_OmpR"/>
    <property type="match status" value="1"/>
</dbReference>
<evidence type="ECO:0000256" key="2">
    <source>
        <dbReference type="ARBA" id="ARBA00012438"/>
    </source>
</evidence>
<feature type="signal peptide" evidence="8">
    <location>
        <begin position="1"/>
        <end position="23"/>
    </location>
</feature>
<dbReference type="InterPro" id="IPR009057">
    <property type="entry name" value="Homeodomain-like_sf"/>
</dbReference>
<evidence type="ECO:0000259" key="10">
    <source>
        <dbReference type="PROSITE" id="PS50109"/>
    </source>
</evidence>
<dbReference type="SMART" id="SM00387">
    <property type="entry name" value="HATPase_c"/>
    <property type="match status" value="1"/>
</dbReference>
<keyword evidence="5" id="KW-0238">DNA-binding</keyword>